<dbReference type="InterPro" id="IPR008978">
    <property type="entry name" value="HSP20-like_chaperone"/>
</dbReference>
<dbReference type="Gene3D" id="2.60.40.790">
    <property type="match status" value="1"/>
</dbReference>
<evidence type="ECO:0000313" key="3">
    <source>
        <dbReference type="EMBL" id="CAE8735522.1"/>
    </source>
</evidence>
<evidence type="ECO:0000313" key="4">
    <source>
        <dbReference type="Proteomes" id="UP000626109"/>
    </source>
</evidence>
<accession>A0A813LQB7</accession>
<dbReference type="InterPro" id="IPR007052">
    <property type="entry name" value="CS_dom"/>
</dbReference>
<dbReference type="InterPro" id="IPR011990">
    <property type="entry name" value="TPR-like_helical_dom_sf"/>
</dbReference>
<protein>
    <recommendedName>
        <fullName evidence="2">CS domain-containing protein</fullName>
    </recommendedName>
</protein>
<dbReference type="SUPFAM" id="SSF49764">
    <property type="entry name" value="HSP20-like chaperones"/>
    <property type="match status" value="1"/>
</dbReference>
<feature type="non-terminal residue" evidence="3">
    <location>
        <position position="1"/>
    </location>
</feature>
<name>A0A813LQB7_POLGL</name>
<keyword evidence="1" id="KW-0802">TPR repeat</keyword>
<dbReference type="InterPro" id="IPR019734">
    <property type="entry name" value="TPR_rpt"/>
</dbReference>
<dbReference type="Gene3D" id="1.25.40.10">
    <property type="entry name" value="Tetratricopeptide repeat domain"/>
    <property type="match status" value="1"/>
</dbReference>
<feature type="repeat" description="TPR" evidence="1">
    <location>
        <begin position="374"/>
        <end position="407"/>
    </location>
</feature>
<evidence type="ECO:0000259" key="2">
    <source>
        <dbReference type="PROSITE" id="PS51203"/>
    </source>
</evidence>
<feature type="domain" description="CS" evidence="2">
    <location>
        <begin position="501"/>
        <end position="588"/>
    </location>
</feature>
<proteinExistence type="predicted"/>
<organism evidence="3 4">
    <name type="scientific">Polarella glacialis</name>
    <name type="common">Dinoflagellate</name>
    <dbReference type="NCBI Taxonomy" id="89957"/>
    <lineage>
        <taxon>Eukaryota</taxon>
        <taxon>Sar</taxon>
        <taxon>Alveolata</taxon>
        <taxon>Dinophyceae</taxon>
        <taxon>Suessiales</taxon>
        <taxon>Suessiaceae</taxon>
        <taxon>Polarella</taxon>
    </lineage>
</organism>
<feature type="repeat" description="TPR" evidence="1">
    <location>
        <begin position="408"/>
        <end position="441"/>
    </location>
</feature>
<dbReference type="PROSITE" id="PS50005">
    <property type="entry name" value="TPR"/>
    <property type="match status" value="2"/>
</dbReference>
<dbReference type="Pfam" id="PF04969">
    <property type="entry name" value="CS"/>
    <property type="match status" value="1"/>
</dbReference>
<dbReference type="PROSITE" id="PS51203">
    <property type="entry name" value="CS"/>
    <property type="match status" value="1"/>
</dbReference>
<dbReference type="SMART" id="SM00028">
    <property type="entry name" value="TPR"/>
    <property type="match status" value="3"/>
</dbReference>
<evidence type="ECO:0000256" key="1">
    <source>
        <dbReference type="PROSITE-ProRule" id="PRU00339"/>
    </source>
</evidence>
<comment type="caution">
    <text evidence="3">The sequence shown here is derived from an EMBL/GenBank/DDBJ whole genome shotgun (WGS) entry which is preliminary data.</text>
</comment>
<reference evidence="3" key="1">
    <citation type="submission" date="2021-02" db="EMBL/GenBank/DDBJ databases">
        <authorList>
            <person name="Dougan E. K."/>
            <person name="Rhodes N."/>
            <person name="Thang M."/>
            <person name="Chan C."/>
        </authorList>
    </citation>
    <scope>NUCLEOTIDE SEQUENCE</scope>
</reference>
<dbReference type="AlphaFoldDB" id="A0A813LQB7"/>
<dbReference type="Pfam" id="PF14559">
    <property type="entry name" value="TPR_19"/>
    <property type="match status" value="1"/>
</dbReference>
<dbReference type="Proteomes" id="UP000626109">
    <property type="component" value="Unassembled WGS sequence"/>
</dbReference>
<dbReference type="SUPFAM" id="SSF48452">
    <property type="entry name" value="TPR-like"/>
    <property type="match status" value="1"/>
</dbReference>
<sequence length="615" mass="66736">WGWIIGRSGVPAYACPSEEKAMIPESDWQCFQGEAPGPSVVLLPNGDADALAAAYAREARLRAGLGDLPAASARRAAEAYERAKLGGAALAANWTERAKLHAEHGQVLRSLAKTDAALAEVNAALELRPELPQALQLSALLWNDSAEAGKSALAAKQCFMLLSSTMPEEATSDKRRWQLRLLRDCEHLLAELGESLDSSLPRCYGASFDEDSSLTVCANEEMVVGLEVLGCGIDECNGVYESSRQASNKQEAFVNASGFRVSLEVLPTRRGQEAKFGWVIGRDRVGYFGAMTTDEGTCDLPPARHGWRSFAAGGGAAAPSQCRAHVATMASLACRGRALALRSEGDGDVAAEAKVLLSQALRDRSAAGELHSRAAVLTDMAMALRQLGNFQEALAIIAEALTLWPALAEAYLEKAMVLIKLSRLPDAAKALKQLLTMRPKDGRAACILLGSLRFQVDAEDWLLHHLEIPLVAHRLEHASKANVVDACDRPCRHDSKHGLAGTEAPFRLEDSTAEVHVHWVLPDGMKAQEVQVDIQAEHLFVAAAGVALFDQDLAHRIKTSESSWTFAAPDLIVSLSKSMIRGMWPKWEVLHKEDIRDRQLRLGGLPFDPKQVQYR</sequence>
<gene>
    <name evidence="3" type="ORF">PGLA2088_LOCUS47878</name>
</gene>
<dbReference type="EMBL" id="CAJNNW010036555">
    <property type="protein sequence ID" value="CAE8735522.1"/>
    <property type="molecule type" value="Genomic_DNA"/>
</dbReference>